<dbReference type="PANTHER" id="PTHR45737:SF6">
    <property type="entry name" value="VON WILLEBRAND FACTOR A DOMAIN-CONTAINING PROTEIN 5A"/>
    <property type="match status" value="1"/>
</dbReference>
<dbReference type="InterPro" id="IPR036465">
    <property type="entry name" value="vWFA_dom_sf"/>
</dbReference>
<keyword evidence="1" id="KW-0732">Signal</keyword>
<protein>
    <recommendedName>
        <fullName evidence="6">Trypsin</fullName>
    </recommendedName>
</protein>
<dbReference type="EMBL" id="CP003389">
    <property type="protein sequence ID" value="AFE03463.1"/>
    <property type="molecule type" value="Genomic_DNA"/>
</dbReference>
<dbReference type="Pfam" id="PF13768">
    <property type="entry name" value="VWA_3"/>
    <property type="match status" value="1"/>
</dbReference>
<name>H8MZV5_CORCM</name>
<sequence length="839" mass="92471">MRVLLAALFVCLLAVPASAQQPCPPAASPTAGVAQGTLVARFRAQPQQAEATETCPDTEPRTFSLKQTQVDAEVSGFLASVTVTQVFENPYSAPLEALYVFPLPELAAVDGMEMHIGERVITGVIQTREQARDTYERAKAEGKTAALLDQERPNIFTQSVANILPGETIRVRIHYVERLTYDAGTYRFSFPMVVAPRYIGGTPLPTRQGEGVEPDTTSVLDASRITPPVLTDTRSGHDIQLTVRLDAGLPVHSLRSTTHRVDVKRDGQSRATVSLGRDDRIPNKDFILEYVVADALIRPAVLMHRDPGADHGYFLVMLNPQLSPTQREIVPRELYMVLDTSCSQSGLAIEKSKAITKEVLTHLMPEDTFQVLNFDTQVTKFAPTAVPATPENIQNALPYVANFWGGGGTDVRIAAQEAMVPPNDPARLRMVLFMTDGLIGGDEQVLSTLQQHLREETRIFSAGVGSSTNRYLITKMGELGRGASTLVNLNRPEEDVAREFEQRMRGPVLTSVVVDTDGLPVSDVYPKSVPDLFAGQPLFLVGKFTGTGDGVLRISGRVRGQVRHFDVPVHFPEVAPEHDSLKSLWARQRIEELTVEGYRGETPEVVQGITDTALQYHLMSRYTSFVAVEQVARTNPNGETVREMVPVQLPDGMVSGALSREEIPPGDPIISVRAPRNARRVTAYFPFGLVKPLTFDNLTRSWRGRFLVPLGVADGYYTVFIIAELADGRVERSEVRYRLDSKGNDFDVVLSQKELAPGDTLTLDVDAVEATQEVSVYGDLFGEDQHLFDSQDGLRFNKSLVIPEGTPAGSYELVFVARDAAGNRFERRETLRVIHARRD</sequence>
<reference evidence="4 5" key="1">
    <citation type="journal article" date="2012" name="J. Bacteriol.">
        <title>Complete Genome Sequence of the Fruiting Myxobacterium Corallococcus coralloides DSM 2259.</title>
        <authorList>
            <person name="Huntley S."/>
            <person name="Zhang Y."/>
            <person name="Treuner-Lange A."/>
            <person name="Kneip S."/>
            <person name="Sensen C.W."/>
            <person name="Sogaard-Andersen L."/>
        </authorList>
    </citation>
    <scope>NUCLEOTIDE SEQUENCE [LARGE SCALE GENOMIC DNA]</scope>
    <source>
        <strain evidence="5">ATCC 25202 / DSM 2259 / NBRC 100086 / M2</strain>
    </source>
</reference>
<evidence type="ECO:0008006" key="6">
    <source>
        <dbReference type="Google" id="ProtNLM"/>
    </source>
</evidence>
<dbReference type="RefSeq" id="WP_014393256.1">
    <property type="nucleotide sequence ID" value="NC_017030.1"/>
</dbReference>
<evidence type="ECO:0000313" key="5">
    <source>
        <dbReference type="Proteomes" id="UP000007587"/>
    </source>
</evidence>
<feature type="domain" description="VWFA" evidence="2">
    <location>
        <begin position="333"/>
        <end position="504"/>
    </location>
</feature>
<evidence type="ECO:0000256" key="1">
    <source>
        <dbReference type="SAM" id="SignalP"/>
    </source>
</evidence>
<evidence type="ECO:0000259" key="3">
    <source>
        <dbReference type="PROSITE" id="PS51468"/>
    </source>
</evidence>
<dbReference type="HOGENOM" id="CLU_011139_2_0_7"/>
<dbReference type="STRING" id="1144275.COCOR_00403"/>
<dbReference type="InterPro" id="IPR013694">
    <property type="entry name" value="VIT"/>
</dbReference>
<dbReference type="InterPro" id="IPR002035">
    <property type="entry name" value="VWF_A"/>
</dbReference>
<dbReference type="eggNOG" id="COG2304">
    <property type="taxonomic scope" value="Bacteria"/>
</dbReference>
<gene>
    <name evidence="4" type="ordered locus">COCOR_00403</name>
</gene>
<dbReference type="Proteomes" id="UP000007587">
    <property type="component" value="Chromosome"/>
</dbReference>
<dbReference type="OrthoDB" id="9784383at2"/>
<dbReference type="PANTHER" id="PTHR45737">
    <property type="entry name" value="VON WILLEBRAND FACTOR A DOMAIN-CONTAINING PROTEIN 5A"/>
    <property type="match status" value="1"/>
</dbReference>
<dbReference type="AlphaFoldDB" id="H8MZV5"/>
<accession>H8MZV5</accession>
<dbReference type="Pfam" id="PF08487">
    <property type="entry name" value="VIT"/>
    <property type="match status" value="1"/>
</dbReference>
<evidence type="ECO:0000313" key="4">
    <source>
        <dbReference type="EMBL" id="AFE03463.1"/>
    </source>
</evidence>
<feature type="domain" description="VIT" evidence="3">
    <location>
        <begin position="49"/>
        <end position="177"/>
    </location>
</feature>
<dbReference type="SMART" id="SM00609">
    <property type="entry name" value="VIT"/>
    <property type="match status" value="1"/>
</dbReference>
<reference evidence="5" key="2">
    <citation type="submission" date="2012-03" db="EMBL/GenBank/DDBJ databases">
        <title>Genome sequence of the fruiting myxobacterium Corallococcus coralloides DSM 2259.</title>
        <authorList>
            <person name="Huntley S."/>
            <person name="Zhang Y."/>
            <person name="Treuner-Lange A."/>
            <person name="Sensen C.W."/>
            <person name="Sogaard-Andersen L."/>
        </authorList>
    </citation>
    <scope>NUCLEOTIDE SEQUENCE [LARGE SCALE GENOMIC DNA]</scope>
    <source>
        <strain evidence="5">ATCC 25202 / DSM 2259 / NBRC 100086 / M2</strain>
    </source>
</reference>
<dbReference type="Gene3D" id="3.40.50.410">
    <property type="entry name" value="von Willebrand factor, type A domain"/>
    <property type="match status" value="1"/>
</dbReference>
<dbReference type="PROSITE" id="PS51468">
    <property type="entry name" value="VIT"/>
    <property type="match status" value="1"/>
</dbReference>
<organism evidence="4 5">
    <name type="scientific">Corallococcus coralloides (strain ATCC 25202 / DSM 2259 / NBRC 100086 / M2)</name>
    <name type="common">Myxococcus coralloides</name>
    <dbReference type="NCBI Taxonomy" id="1144275"/>
    <lineage>
        <taxon>Bacteria</taxon>
        <taxon>Pseudomonadati</taxon>
        <taxon>Myxococcota</taxon>
        <taxon>Myxococcia</taxon>
        <taxon>Myxococcales</taxon>
        <taxon>Cystobacterineae</taxon>
        <taxon>Myxococcaceae</taxon>
        <taxon>Corallococcus</taxon>
    </lineage>
</organism>
<keyword evidence="5" id="KW-1185">Reference proteome</keyword>
<evidence type="ECO:0000259" key="2">
    <source>
        <dbReference type="PROSITE" id="PS50234"/>
    </source>
</evidence>
<proteinExistence type="predicted"/>
<dbReference type="SUPFAM" id="SSF53300">
    <property type="entry name" value="vWA-like"/>
    <property type="match status" value="1"/>
</dbReference>
<dbReference type="KEGG" id="ccx:COCOR_00403"/>
<dbReference type="PROSITE" id="PS50234">
    <property type="entry name" value="VWFA"/>
    <property type="match status" value="1"/>
</dbReference>
<dbReference type="InParanoid" id="H8MZV5"/>
<feature type="chain" id="PRO_5003615433" description="Trypsin" evidence="1">
    <location>
        <begin position="20"/>
        <end position="839"/>
    </location>
</feature>
<feature type="signal peptide" evidence="1">
    <location>
        <begin position="1"/>
        <end position="19"/>
    </location>
</feature>